<reference evidence="3" key="1">
    <citation type="submission" date="2025-08" db="UniProtKB">
        <authorList>
            <consortium name="Ensembl"/>
        </authorList>
    </citation>
    <scope>IDENTIFICATION</scope>
</reference>
<dbReference type="AlphaFoldDB" id="A0A671LC33"/>
<proteinExistence type="predicted"/>
<reference evidence="3" key="2">
    <citation type="submission" date="2025-09" db="UniProtKB">
        <authorList>
            <consortium name="Ensembl"/>
        </authorList>
    </citation>
    <scope>IDENTIFICATION</scope>
</reference>
<evidence type="ECO:0000313" key="4">
    <source>
        <dbReference type="Proteomes" id="UP000472260"/>
    </source>
</evidence>
<feature type="compositionally biased region" description="Low complexity" evidence="1">
    <location>
        <begin position="38"/>
        <end position="53"/>
    </location>
</feature>
<feature type="domain" description="Matrix-remodeling-associated protein 7 helical" evidence="2">
    <location>
        <begin position="84"/>
        <end position="142"/>
    </location>
</feature>
<feature type="region of interest" description="Disordered" evidence="1">
    <location>
        <begin position="1"/>
        <end position="57"/>
    </location>
</feature>
<protein>
    <submittedName>
        <fullName evidence="3">Matrix-remodelling associated 7</fullName>
    </submittedName>
</protein>
<evidence type="ECO:0000259" key="2">
    <source>
        <dbReference type="Pfam" id="PF25473"/>
    </source>
</evidence>
<dbReference type="InterPro" id="IPR057534">
    <property type="entry name" value="MXRA7_helical"/>
</dbReference>
<dbReference type="InterPro" id="IPR026622">
    <property type="entry name" value="Mxra7"/>
</dbReference>
<dbReference type="Proteomes" id="UP000472260">
    <property type="component" value="Unassembled WGS sequence"/>
</dbReference>
<accession>A0A671LC33</accession>
<dbReference type="Ensembl" id="ENSSANT00000016768.1">
    <property type="protein sequence ID" value="ENSSANP00000015717.1"/>
    <property type="gene ID" value="ENSSANG00000008294.1"/>
</dbReference>
<organism evidence="3 4">
    <name type="scientific">Sinocyclocheilus anshuiensis</name>
    <dbReference type="NCBI Taxonomy" id="1608454"/>
    <lineage>
        <taxon>Eukaryota</taxon>
        <taxon>Metazoa</taxon>
        <taxon>Chordata</taxon>
        <taxon>Craniata</taxon>
        <taxon>Vertebrata</taxon>
        <taxon>Euteleostomi</taxon>
        <taxon>Actinopterygii</taxon>
        <taxon>Neopterygii</taxon>
        <taxon>Teleostei</taxon>
        <taxon>Ostariophysi</taxon>
        <taxon>Cypriniformes</taxon>
        <taxon>Cyprinidae</taxon>
        <taxon>Cyprininae</taxon>
        <taxon>Sinocyclocheilus</taxon>
    </lineage>
</organism>
<evidence type="ECO:0000256" key="1">
    <source>
        <dbReference type="SAM" id="MobiDB-lite"/>
    </source>
</evidence>
<sequence>MAVSRCSHIREEEGAGGAHQRHTGSSGPHPKQATCHVAASPKSDSSSAASAWAKPRQATQLSSLTLYIFHSAIDAEKKPLRYMAGMLRTCQLEKMMTKEELEEEQRVQREQLAAIFQLLKDKQDTFGEVTESDLQEQLKLYSV</sequence>
<dbReference type="PANTHER" id="PTHR21845:SF2">
    <property type="entry name" value="MATRIX-REMODELING-ASSOCIATED PROTEIN 7"/>
    <property type="match status" value="1"/>
</dbReference>
<dbReference type="Pfam" id="PF25473">
    <property type="entry name" value="MXRA7_helical"/>
    <property type="match status" value="1"/>
</dbReference>
<name>A0A671LC33_9TELE</name>
<evidence type="ECO:0000313" key="3">
    <source>
        <dbReference type="Ensembl" id="ENSSANP00000015717.1"/>
    </source>
</evidence>
<dbReference type="PANTHER" id="PTHR21845">
    <property type="entry name" value="TRANSMEMBRANE ANCHOR PROTEIN 1"/>
    <property type="match status" value="1"/>
</dbReference>
<keyword evidence="4" id="KW-1185">Reference proteome</keyword>